<accession>Q0ATS1</accession>
<dbReference type="SUPFAM" id="SSF63829">
    <property type="entry name" value="Calcium-dependent phosphotriesterase"/>
    <property type="match status" value="1"/>
</dbReference>
<protein>
    <recommendedName>
        <fullName evidence="4">Tetratricopeptide repeat protein</fullName>
    </recommendedName>
</protein>
<name>Q0ATS1_MARMM</name>
<keyword evidence="3" id="KW-1185">Reference proteome</keyword>
<dbReference type="eggNOG" id="COG1520">
    <property type="taxonomic scope" value="Bacteria"/>
</dbReference>
<keyword evidence="1" id="KW-0732">Signal</keyword>
<evidence type="ECO:0000313" key="3">
    <source>
        <dbReference type="Proteomes" id="UP000001964"/>
    </source>
</evidence>
<dbReference type="AlphaFoldDB" id="Q0ATS1"/>
<evidence type="ECO:0008006" key="4">
    <source>
        <dbReference type="Google" id="ProtNLM"/>
    </source>
</evidence>
<evidence type="ECO:0000256" key="1">
    <source>
        <dbReference type="SAM" id="SignalP"/>
    </source>
</evidence>
<sequence length="440" mass="47168" precursor="true">MAFKPLMTLQSLAIATAFMGLLAQPARGQDEDAVAPTPQTIALELFSEAGRSLRAGDTESARRLMLAALDLKPAHPAVLRALVTIATRAERAEDGFEALDGMVRAGLVFEIGDETLALLEAADSDRLAAIQAELVANGAPTGRGEIVARIHAPDALIEGVAVDIETDRIFVSSVARREILLLEPFARDEPVVFADREDGLWSVFGLFVDDRTRMLWAASGTVPQTPLDEGEAEGTALFAFDLVSGELYRRYTIDGAVQMADFVVRDGSAFISDSQAPRVYRLDNVSGELEVLAEDPRFVSLQGVALARGALYVADYSMGIWRVDLVDGSASLVRASDVSLIGIDGLRQTRDGRIIAVRNGAAPHQVMAIDLDPTGVEVANVEVLLRGHVAMSDNTEPTLVDLADGRAWLVANAAWPLFPADGSVPEETRPSTAIVELDLR</sequence>
<feature type="signal peptide" evidence="1">
    <location>
        <begin position="1"/>
        <end position="28"/>
    </location>
</feature>
<dbReference type="eggNOG" id="COG3118">
    <property type="taxonomic scope" value="Bacteria"/>
</dbReference>
<evidence type="ECO:0000313" key="2">
    <source>
        <dbReference type="EMBL" id="ABI64316.1"/>
    </source>
</evidence>
<gene>
    <name evidence="2" type="ordered locus">Mmar10_0020</name>
</gene>
<dbReference type="Gene3D" id="2.120.10.30">
    <property type="entry name" value="TolB, C-terminal domain"/>
    <property type="match status" value="1"/>
</dbReference>
<proteinExistence type="predicted"/>
<organism evidence="2 3">
    <name type="scientific">Maricaulis maris (strain MCS10)</name>
    <name type="common">Caulobacter maris</name>
    <dbReference type="NCBI Taxonomy" id="394221"/>
    <lineage>
        <taxon>Bacteria</taxon>
        <taxon>Pseudomonadati</taxon>
        <taxon>Pseudomonadota</taxon>
        <taxon>Alphaproteobacteria</taxon>
        <taxon>Maricaulales</taxon>
        <taxon>Maricaulaceae</taxon>
        <taxon>Maricaulis</taxon>
    </lineage>
</organism>
<dbReference type="STRING" id="394221.Mmar10_0020"/>
<dbReference type="InterPro" id="IPR011042">
    <property type="entry name" value="6-blade_b-propeller_TolB-like"/>
</dbReference>
<feature type="chain" id="PRO_5004168440" description="Tetratricopeptide repeat protein" evidence="1">
    <location>
        <begin position="29"/>
        <end position="440"/>
    </location>
</feature>
<dbReference type="EMBL" id="CP000449">
    <property type="protein sequence ID" value="ABI64316.1"/>
    <property type="molecule type" value="Genomic_DNA"/>
</dbReference>
<dbReference type="KEGG" id="mmr:Mmar10_0020"/>
<dbReference type="OrthoDB" id="8584394at2"/>
<dbReference type="RefSeq" id="WP_011641963.1">
    <property type="nucleotide sequence ID" value="NC_008347.1"/>
</dbReference>
<dbReference type="Proteomes" id="UP000001964">
    <property type="component" value="Chromosome"/>
</dbReference>
<dbReference type="HOGENOM" id="CLU_050676_0_0_5"/>
<reference evidence="2 3" key="1">
    <citation type="submission" date="2006-08" db="EMBL/GenBank/DDBJ databases">
        <title>Complete sequence of Maricaulis maris MCS10.</title>
        <authorList>
            <consortium name="US DOE Joint Genome Institute"/>
            <person name="Copeland A."/>
            <person name="Lucas S."/>
            <person name="Lapidus A."/>
            <person name="Barry K."/>
            <person name="Detter J.C."/>
            <person name="Glavina del Rio T."/>
            <person name="Hammon N."/>
            <person name="Israni S."/>
            <person name="Dalin E."/>
            <person name="Tice H."/>
            <person name="Pitluck S."/>
            <person name="Saunders E."/>
            <person name="Brettin T."/>
            <person name="Bruce D."/>
            <person name="Han C."/>
            <person name="Tapia R."/>
            <person name="Gilna P."/>
            <person name="Schmutz J."/>
            <person name="Larimer F."/>
            <person name="Land M."/>
            <person name="Hauser L."/>
            <person name="Kyrpides N."/>
            <person name="Mikhailova N."/>
            <person name="Viollier P."/>
            <person name="Stephens C."/>
            <person name="Richardson P."/>
        </authorList>
    </citation>
    <scope>NUCLEOTIDE SEQUENCE [LARGE SCALE GENOMIC DNA]</scope>
    <source>
        <strain evidence="2 3">MCS10</strain>
    </source>
</reference>